<evidence type="ECO:0000313" key="1">
    <source>
        <dbReference type="EMBL" id="QEC49589.1"/>
    </source>
</evidence>
<dbReference type="InterPro" id="IPR001451">
    <property type="entry name" value="Hexapep"/>
</dbReference>
<dbReference type="EMBL" id="CP042430">
    <property type="protein sequence ID" value="QEC49589.1"/>
    <property type="molecule type" value="Genomic_DNA"/>
</dbReference>
<dbReference type="Pfam" id="PF00132">
    <property type="entry name" value="Hexapep"/>
    <property type="match status" value="1"/>
</dbReference>
<dbReference type="CDD" id="cd04647">
    <property type="entry name" value="LbH_MAT_like"/>
    <property type="match status" value="1"/>
</dbReference>
<dbReference type="InterPro" id="IPR051159">
    <property type="entry name" value="Hexapeptide_acetyltransf"/>
</dbReference>
<dbReference type="PANTHER" id="PTHR23416">
    <property type="entry name" value="SIALIC ACID SYNTHASE-RELATED"/>
    <property type="match status" value="1"/>
</dbReference>
<dbReference type="Gene3D" id="2.160.10.10">
    <property type="entry name" value="Hexapeptide repeat proteins"/>
    <property type="match status" value="1"/>
</dbReference>
<name>A0A5B8U8W9_9ACTN</name>
<gene>
    <name evidence="1" type="ORF">FSW04_19785</name>
</gene>
<dbReference type="Proteomes" id="UP000321805">
    <property type="component" value="Chromosome"/>
</dbReference>
<reference evidence="1 2" key="1">
    <citation type="journal article" date="2018" name="J. Microbiol.">
        <title>Baekduia soli gen. nov., sp. nov., a novel bacterium isolated from the soil of Baekdu Mountain and proposal of a novel family name, Baekduiaceae fam. nov.</title>
        <authorList>
            <person name="An D.S."/>
            <person name="Siddiqi M.Z."/>
            <person name="Kim K.H."/>
            <person name="Yu H.S."/>
            <person name="Im W.T."/>
        </authorList>
    </citation>
    <scope>NUCLEOTIDE SEQUENCE [LARGE SCALE GENOMIC DNA]</scope>
    <source>
        <strain evidence="1 2">BR7-21</strain>
    </source>
</reference>
<dbReference type="SUPFAM" id="SSF51161">
    <property type="entry name" value="Trimeric LpxA-like enzymes"/>
    <property type="match status" value="1"/>
</dbReference>
<dbReference type="OrthoDB" id="2643438at2"/>
<organism evidence="1 2">
    <name type="scientific">Baekduia soli</name>
    <dbReference type="NCBI Taxonomy" id="496014"/>
    <lineage>
        <taxon>Bacteria</taxon>
        <taxon>Bacillati</taxon>
        <taxon>Actinomycetota</taxon>
        <taxon>Thermoleophilia</taxon>
        <taxon>Solirubrobacterales</taxon>
        <taxon>Baekduiaceae</taxon>
        <taxon>Baekduia</taxon>
    </lineage>
</organism>
<keyword evidence="1" id="KW-0012">Acyltransferase</keyword>
<evidence type="ECO:0000313" key="2">
    <source>
        <dbReference type="Proteomes" id="UP000321805"/>
    </source>
</evidence>
<sequence>MIEAGRARLWLQKWRWYERSSLPWNRARIHLELARRESFARWPIHGNVLELLQDGRLELGPHVLFEPGVWLTAPAPGRIRIGGGTFLNLGVMVAAVELVEIGEHCMFANGCFVTDGNHRFDDPVKPVPWQGFTTKGPTRIGDNVWCGANAVITSGVTIGERCVIGANSVVTTDLPAFSIAAGSPARVLRTITYAEHPEAGLPPDAPVAG</sequence>
<keyword evidence="2" id="KW-1185">Reference proteome</keyword>
<protein>
    <submittedName>
        <fullName evidence="1">Acyltransferase</fullName>
    </submittedName>
</protein>
<accession>A0A5B8U8W9</accession>
<dbReference type="GO" id="GO:0016746">
    <property type="term" value="F:acyltransferase activity"/>
    <property type="evidence" value="ECO:0007669"/>
    <property type="project" value="UniProtKB-KW"/>
</dbReference>
<dbReference type="AlphaFoldDB" id="A0A5B8U8W9"/>
<keyword evidence="1" id="KW-0808">Transferase</keyword>
<dbReference type="InterPro" id="IPR011004">
    <property type="entry name" value="Trimer_LpxA-like_sf"/>
</dbReference>
<dbReference type="RefSeq" id="WP_146921954.1">
    <property type="nucleotide sequence ID" value="NZ_CP042430.1"/>
</dbReference>
<proteinExistence type="predicted"/>
<dbReference type="KEGG" id="bsol:FSW04_19785"/>